<name>A0A5P1F5S4_ASPOF</name>
<dbReference type="GO" id="GO:0016020">
    <property type="term" value="C:membrane"/>
    <property type="evidence" value="ECO:0007669"/>
    <property type="project" value="UniProtKB-SubCell"/>
</dbReference>
<dbReference type="Gramene" id="ONK73735">
    <property type="protein sequence ID" value="ONK73735"/>
    <property type="gene ID" value="A4U43_C04F34720"/>
</dbReference>
<evidence type="ECO:0000256" key="6">
    <source>
        <dbReference type="ARBA" id="ARBA00023136"/>
    </source>
</evidence>
<dbReference type="InterPro" id="IPR039309">
    <property type="entry name" value="BT1"/>
</dbReference>
<keyword evidence="3" id="KW-0813">Transport</keyword>
<evidence type="ECO:0000256" key="5">
    <source>
        <dbReference type="ARBA" id="ARBA00022989"/>
    </source>
</evidence>
<evidence type="ECO:0000313" key="9">
    <source>
        <dbReference type="Proteomes" id="UP000243459"/>
    </source>
</evidence>
<feature type="transmembrane region" description="Helical" evidence="7">
    <location>
        <begin position="126"/>
        <end position="152"/>
    </location>
</feature>
<sequence length="194" mass="21196">MKTRLTSPKGTMFFYQTEHLNLDSSVIGLSKVFGQAGLLAWSIAYNNKFKKTSVRKLLFILQVTIAVFMMSDVFFVKGIYKDLGVPDSVYVTIFSGLLEVLFIFKLLPLCVLLAQLCPAGCEGSVMAFLMSAMALSVILSGYLGVALASLVGVSSGDFSGLGVGIVIQAAFTLIPLCWISWIPEMEKRVEKKEE</sequence>
<proteinExistence type="inferred from homology"/>
<keyword evidence="4 7" id="KW-0812">Transmembrane</keyword>
<keyword evidence="6 7" id="KW-0472">Membrane</keyword>
<protein>
    <submittedName>
        <fullName evidence="8">Uncharacterized protein</fullName>
    </submittedName>
</protein>
<evidence type="ECO:0000256" key="2">
    <source>
        <dbReference type="ARBA" id="ARBA00007015"/>
    </source>
</evidence>
<evidence type="ECO:0000256" key="7">
    <source>
        <dbReference type="SAM" id="Phobius"/>
    </source>
</evidence>
<accession>A0A5P1F5S4</accession>
<evidence type="ECO:0000256" key="1">
    <source>
        <dbReference type="ARBA" id="ARBA00004141"/>
    </source>
</evidence>
<dbReference type="EMBL" id="CM007384">
    <property type="protein sequence ID" value="ONK73735.1"/>
    <property type="molecule type" value="Genomic_DNA"/>
</dbReference>
<organism evidence="8 9">
    <name type="scientific">Asparagus officinalis</name>
    <name type="common">Garden asparagus</name>
    <dbReference type="NCBI Taxonomy" id="4686"/>
    <lineage>
        <taxon>Eukaryota</taxon>
        <taxon>Viridiplantae</taxon>
        <taxon>Streptophyta</taxon>
        <taxon>Embryophyta</taxon>
        <taxon>Tracheophyta</taxon>
        <taxon>Spermatophyta</taxon>
        <taxon>Magnoliopsida</taxon>
        <taxon>Liliopsida</taxon>
        <taxon>Asparagales</taxon>
        <taxon>Asparagaceae</taxon>
        <taxon>Asparagoideae</taxon>
        <taxon>Asparagus</taxon>
    </lineage>
</organism>
<feature type="transmembrane region" description="Helical" evidence="7">
    <location>
        <begin position="158"/>
        <end position="182"/>
    </location>
</feature>
<feature type="transmembrane region" description="Helical" evidence="7">
    <location>
        <begin position="57"/>
        <end position="76"/>
    </location>
</feature>
<keyword evidence="9" id="KW-1185">Reference proteome</keyword>
<dbReference type="Pfam" id="PF03092">
    <property type="entry name" value="BT1"/>
    <property type="match status" value="1"/>
</dbReference>
<dbReference type="AlphaFoldDB" id="A0A5P1F5S4"/>
<comment type="similarity">
    <text evidence="2">Belongs to the major facilitator superfamily. Folate-biopterin transporter (TC 2.A.71) family.</text>
</comment>
<dbReference type="OMA" id="CWISWIP"/>
<dbReference type="PANTHER" id="PTHR31585:SF2">
    <property type="entry name" value="FOLATE-BIOPTERIN TRANSPORTER 7-RELATED"/>
    <property type="match status" value="1"/>
</dbReference>
<evidence type="ECO:0000256" key="3">
    <source>
        <dbReference type="ARBA" id="ARBA00022448"/>
    </source>
</evidence>
<dbReference type="SUPFAM" id="SSF103473">
    <property type="entry name" value="MFS general substrate transporter"/>
    <property type="match status" value="1"/>
</dbReference>
<reference evidence="9" key="1">
    <citation type="journal article" date="2017" name="Nat. Commun.">
        <title>The asparagus genome sheds light on the origin and evolution of a young Y chromosome.</title>
        <authorList>
            <person name="Harkess A."/>
            <person name="Zhou J."/>
            <person name="Xu C."/>
            <person name="Bowers J.E."/>
            <person name="Van der Hulst R."/>
            <person name="Ayyampalayam S."/>
            <person name="Mercati F."/>
            <person name="Riccardi P."/>
            <person name="McKain M.R."/>
            <person name="Kakrana A."/>
            <person name="Tang H."/>
            <person name="Ray J."/>
            <person name="Groenendijk J."/>
            <person name="Arikit S."/>
            <person name="Mathioni S.M."/>
            <person name="Nakano M."/>
            <person name="Shan H."/>
            <person name="Telgmann-Rauber A."/>
            <person name="Kanno A."/>
            <person name="Yue Z."/>
            <person name="Chen H."/>
            <person name="Li W."/>
            <person name="Chen Y."/>
            <person name="Xu X."/>
            <person name="Zhang Y."/>
            <person name="Luo S."/>
            <person name="Chen H."/>
            <person name="Gao J."/>
            <person name="Mao Z."/>
            <person name="Pires J.C."/>
            <person name="Luo M."/>
            <person name="Kudrna D."/>
            <person name="Wing R.A."/>
            <person name="Meyers B.C."/>
            <person name="Yi K."/>
            <person name="Kong H."/>
            <person name="Lavrijsen P."/>
            <person name="Sunseri F."/>
            <person name="Falavigna A."/>
            <person name="Ye Y."/>
            <person name="Leebens-Mack J.H."/>
            <person name="Chen G."/>
        </authorList>
    </citation>
    <scope>NUCLEOTIDE SEQUENCE [LARGE SCALE GENOMIC DNA]</scope>
    <source>
        <strain evidence="9">cv. DH0086</strain>
    </source>
</reference>
<dbReference type="InterPro" id="IPR036259">
    <property type="entry name" value="MFS_trans_sf"/>
</dbReference>
<gene>
    <name evidence="8" type="ORF">A4U43_C04F34720</name>
</gene>
<feature type="transmembrane region" description="Helical" evidence="7">
    <location>
        <begin position="88"/>
        <end position="114"/>
    </location>
</feature>
<evidence type="ECO:0000313" key="8">
    <source>
        <dbReference type="EMBL" id="ONK73735.1"/>
    </source>
</evidence>
<dbReference type="PANTHER" id="PTHR31585">
    <property type="entry name" value="FOLATE-BIOPTERIN TRANSPORTER 1, CHLOROPLASTIC"/>
    <property type="match status" value="1"/>
</dbReference>
<keyword evidence="5 7" id="KW-1133">Transmembrane helix</keyword>
<comment type="subcellular location">
    <subcellularLocation>
        <location evidence="1">Membrane</location>
        <topology evidence="1">Multi-pass membrane protein</topology>
    </subcellularLocation>
</comment>
<evidence type="ECO:0000256" key="4">
    <source>
        <dbReference type="ARBA" id="ARBA00022692"/>
    </source>
</evidence>
<dbReference type="Proteomes" id="UP000243459">
    <property type="component" value="Chromosome 4"/>
</dbReference>